<keyword evidence="3" id="KW-1185">Reference proteome</keyword>
<protein>
    <submittedName>
        <fullName evidence="2">Uncharacterized protein</fullName>
    </submittedName>
</protein>
<feature type="region of interest" description="Disordered" evidence="1">
    <location>
        <begin position="221"/>
        <end position="320"/>
    </location>
</feature>
<organism evidence="2 3">
    <name type="scientific">Cylindrobasidium torrendii FP15055 ss-10</name>
    <dbReference type="NCBI Taxonomy" id="1314674"/>
    <lineage>
        <taxon>Eukaryota</taxon>
        <taxon>Fungi</taxon>
        <taxon>Dikarya</taxon>
        <taxon>Basidiomycota</taxon>
        <taxon>Agaricomycotina</taxon>
        <taxon>Agaricomycetes</taxon>
        <taxon>Agaricomycetidae</taxon>
        <taxon>Agaricales</taxon>
        <taxon>Marasmiineae</taxon>
        <taxon>Physalacriaceae</taxon>
        <taxon>Cylindrobasidium</taxon>
    </lineage>
</organism>
<dbReference type="AlphaFoldDB" id="A0A0D7ATG4"/>
<proteinExistence type="predicted"/>
<gene>
    <name evidence="2" type="ORF">CYLTODRAFT_427428</name>
</gene>
<evidence type="ECO:0000256" key="1">
    <source>
        <dbReference type="SAM" id="MobiDB-lite"/>
    </source>
</evidence>
<reference evidence="2 3" key="1">
    <citation type="journal article" date="2015" name="Fungal Genet. Biol.">
        <title>Evolution of novel wood decay mechanisms in Agaricales revealed by the genome sequences of Fistulina hepatica and Cylindrobasidium torrendii.</title>
        <authorList>
            <person name="Floudas D."/>
            <person name="Held B.W."/>
            <person name="Riley R."/>
            <person name="Nagy L.G."/>
            <person name="Koehler G."/>
            <person name="Ransdell A.S."/>
            <person name="Younus H."/>
            <person name="Chow J."/>
            <person name="Chiniquy J."/>
            <person name="Lipzen A."/>
            <person name="Tritt A."/>
            <person name="Sun H."/>
            <person name="Haridas S."/>
            <person name="LaButti K."/>
            <person name="Ohm R.A."/>
            <person name="Kues U."/>
            <person name="Blanchette R.A."/>
            <person name="Grigoriev I.V."/>
            <person name="Minto R.E."/>
            <person name="Hibbett D.S."/>
        </authorList>
    </citation>
    <scope>NUCLEOTIDE SEQUENCE [LARGE SCALE GENOMIC DNA]</scope>
    <source>
        <strain evidence="2 3">FP15055 ss-10</strain>
    </source>
</reference>
<name>A0A0D7ATG4_9AGAR</name>
<accession>A0A0D7ATG4</accession>
<dbReference type="EMBL" id="KN880896">
    <property type="protein sequence ID" value="KIY61663.1"/>
    <property type="molecule type" value="Genomic_DNA"/>
</dbReference>
<evidence type="ECO:0000313" key="2">
    <source>
        <dbReference type="EMBL" id="KIY61663.1"/>
    </source>
</evidence>
<dbReference type="Proteomes" id="UP000054007">
    <property type="component" value="Unassembled WGS sequence"/>
</dbReference>
<sequence>MEAHHTEEYISFTYQFGPTEVRKLETNPTWDLPVVAHQILSGLDHGELARRLNRPWNLINVQPSVCAAVDLPSLAFRPQDQVLKAIIQLYRYNMSRALDERVRLDQSPVAYIPLKCTVEINKNWHTEPLYTKHPLAGDVSCHAYPYTGLPRFAPLADAGLLVMTAEAFLSDVNGVEDPLISELNDLWEADEIDEYSRLFRMPPPSPSLPDPSFVEEARTIRTKKRKQAGEDSSRPSKRIRAAPLQPPKRSSQSTAKASGVACSPPSRFQDHSDHFNPTPPKRKRVDTQPQACPQVKRAKESPCIGPSPARTVYTRSSKAKGMVKTEAILRPGRVR</sequence>
<evidence type="ECO:0000313" key="3">
    <source>
        <dbReference type="Proteomes" id="UP000054007"/>
    </source>
</evidence>